<evidence type="ECO:0000313" key="8">
    <source>
        <dbReference type="EMBL" id="GCF11229.1"/>
    </source>
</evidence>
<dbReference type="PANTHER" id="PTHR46696:SF1">
    <property type="entry name" value="CYTOCHROME P450 YJIB-RELATED"/>
    <property type="match status" value="1"/>
</dbReference>
<dbReference type="Gene3D" id="1.10.630.10">
    <property type="entry name" value="Cytochrome P450"/>
    <property type="match status" value="1"/>
</dbReference>
<keyword evidence="6 7" id="KW-0503">Monooxygenase</keyword>
<evidence type="ECO:0000256" key="5">
    <source>
        <dbReference type="ARBA" id="ARBA00023004"/>
    </source>
</evidence>
<proteinExistence type="inferred from homology"/>
<dbReference type="Pfam" id="PF00067">
    <property type="entry name" value="p450"/>
    <property type="match status" value="2"/>
</dbReference>
<dbReference type="GO" id="GO:0020037">
    <property type="term" value="F:heme binding"/>
    <property type="evidence" value="ECO:0007669"/>
    <property type="project" value="InterPro"/>
</dbReference>
<keyword evidence="4 7" id="KW-0560">Oxidoreductase</keyword>
<sequence>MKSQLPPLGEKAYTWYRRQRNTQPIYRNPGAWFVLRYEDVKTVLQNHATFSSQPDEKRGNPTNPLRSSILSLDPPRHHQLRGLVQQVFTPRAIARLESRIEENVHHFLNQVSPQGKMDVITDLAFPLPVLIIAELLGVPFEDREQFKHWSRNLFEGNPSLIASTQQEMKTYFLQQMKNRLQEPKDDVLTALLHAEVEGEHLSENELAAFCILLLAAGHETTSDLIGNAFYCFLEYPEVFEELQAHPEGIPAAIEEMLRYYSPVKTLPRYATQDVVLGEQPIRAGEMVCPFFASANRDETQFPDADTFNIHRTPNRHLAFGAGIHACLGAPLARLEAKIALKIVLDRFGRLSLDRSMPLQLKSSSVVFGLKQLPIFFLAQ</sequence>
<evidence type="ECO:0000256" key="6">
    <source>
        <dbReference type="ARBA" id="ARBA00023033"/>
    </source>
</evidence>
<organism evidence="8 9">
    <name type="scientific">Dictyobacter arantiisoli</name>
    <dbReference type="NCBI Taxonomy" id="2014874"/>
    <lineage>
        <taxon>Bacteria</taxon>
        <taxon>Bacillati</taxon>
        <taxon>Chloroflexota</taxon>
        <taxon>Ktedonobacteria</taxon>
        <taxon>Ktedonobacterales</taxon>
        <taxon>Dictyobacteraceae</taxon>
        <taxon>Dictyobacter</taxon>
    </lineage>
</organism>
<evidence type="ECO:0000256" key="3">
    <source>
        <dbReference type="ARBA" id="ARBA00022723"/>
    </source>
</evidence>
<keyword evidence="3 7" id="KW-0479">Metal-binding</keyword>
<accession>A0A5A5TJM6</accession>
<comment type="similarity">
    <text evidence="1 7">Belongs to the cytochrome P450 family.</text>
</comment>
<evidence type="ECO:0000256" key="4">
    <source>
        <dbReference type="ARBA" id="ARBA00023002"/>
    </source>
</evidence>
<keyword evidence="2 7" id="KW-0349">Heme</keyword>
<keyword evidence="9" id="KW-1185">Reference proteome</keyword>
<dbReference type="FunFam" id="1.10.630.10:FF:000018">
    <property type="entry name" value="Cytochrome P450 monooxygenase"/>
    <property type="match status" value="1"/>
</dbReference>
<reference evidence="8 9" key="1">
    <citation type="submission" date="2019-01" db="EMBL/GenBank/DDBJ databases">
        <title>Draft genome sequence of Dictyobacter sp. Uno17.</title>
        <authorList>
            <person name="Wang C.M."/>
            <person name="Zheng Y."/>
            <person name="Sakai Y."/>
            <person name="Abe K."/>
            <person name="Yokota A."/>
            <person name="Yabe S."/>
        </authorList>
    </citation>
    <scope>NUCLEOTIDE SEQUENCE [LARGE SCALE GENOMIC DNA]</scope>
    <source>
        <strain evidence="8 9">Uno17</strain>
    </source>
</reference>
<dbReference type="OrthoDB" id="9801155at2"/>
<evidence type="ECO:0000313" key="9">
    <source>
        <dbReference type="Proteomes" id="UP000322530"/>
    </source>
</evidence>
<dbReference type="InterPro" id="IPR036396">
    <property type="entry name" value="Cyt_P450_sf"/>
</dbReference>
<evidence type="ECO:0000256" key="2">
    <source>
        <dbReference type="ARBA" id="ARBA00022617"/>
    </source>
</evidence>
<dbReference type="GO" id="GO:0005506">
    <property type="term" value="F:iron ion binding"/>
    <property type="evidence" value="ECO:0007669"/>
    <property type="project" value="InterPro"/>
</dbReference>
<gene>
    <name evidence="8" type="primary">yjiB_7</name>
    <name evidence="8" type="ORF">KDI_47930</name>
</gene>
<evidence type="ECO:0000256" key="1">
    <source>
        <dbReference type="ARBA" id="ARBA00010617"/>
    </source>
</evidence>
<dbReference type="RefSeq" id="WP_149404068.1">
    <property type="nucleotide sequence ID" value="NZ_BIXY01000100.1"/>
</dbReference>
<dbReference type="AlphaFoldDB" id="A0A5A5TJM6"/>
<dbReference type="SUPFAM" id="SSF48264">
    <property type="entry name" value="Cytochrome P450"/>
    <property type="match status" value="1"/>
</dbReference>
<dbReference type="PROSITE" id="PS00086">
    <property type="entry name" value="CYTOCHROME_P450"/>
    <property type="match status" value="1"/>
</dbReference>
<dbReference type="PANTHER" id="PTHR46696">
    <property type="entry name" value="P450, PUTATIVE (EUROFUNG)-RELATED"/>
    <property type="match status" value="1"/>
</dbReference>
<dbReference type="PRINTS" id="PR00385">
    <property type="entry name" value="P450"/>
</dbReference>
<dbReference type="InterPro" id="IPR002397">
    <property type="entry name" value="Cyt_P450_B"/>
</dbReference>
<dbReference type="CDD" id="cd11032">
    <property type="entry name" value="P450_EryK-like"/>
    <property type="match status" value="1"/>
</dbReference>
<dbReference type="GO" id="GO:0004497">
    <property type="term" value="F:monooxygenase activity"/>
    <property type="evidence" value="ECO:0007669"/>
    <property type="project" value="UniProtKB-KW"/>
</dbReference>
<name>A0A5A5TJM6_9CHLR</name>
<keyword evidence="5 7" id="KW-0408">Iron</keyword>
<dbReference type="GO" id="GO:0016705">
    <property type="term" value="F:oxidoreductase activity, acting on paired donors, with incorporation or reduction of molecular oxygen"/>
    <property type="evidence" value="ECO:0007669"/>
    <property type="project" value="InterPro"/>
</dbReference>
<dbReference type="Proteomes" id="UP000322530">
    <property type="component" value="Unassembled WGS sequence"/>
</dbReference>
<protein>
    <submittedName>
        <fullName evidence="8">Putative cytochrome P450 YjiB</fullName>
    </submittedName>
</protein>
<evidence type="ECO:0000256" key="7">
    <source>
        <dbReference type="RuleBase" id="RU000461"/>
    </source>
</evidence>
<dbReference type="PRINTS" id="PR00359">
    <property type="entry name" value="BP450"/>
</dbReference>
<dbReference type="InterPro" id="IPR001128">
    <property type="entry name" value="Cyt_P450"/>
</dbReference>
<dbReference type="EMBL" id="BIXY01000100">
    <property type="protein sequence ID" value="GCF11229.1"/>
    <property type="molecule type" value="Genomic_DNA"/>
</dbReference>
<comment type="caution">
    <text evidence="8">The sequence shown here is derived from an EMBL/GenBank/DDBJ whole genome shotgun (WGS) entry which is preliminary data.</text>
</comment>
<dbReference type="InterPro" id="IPR017972">
    <property type="entry name" value="Cyt_P450_CS"/>
</dbReference>